<name>G4U1T0_SERID</name>
<dbReference type="AlphaFoldDB" id="G4U1T0"/>
<proteinExistence type="predicted"/>
<dbReference type="HOGENOM" id="CLU_3224808_0_0_1"/>
<sequence>MTKALVERLTAMLDLSTLPAKFRMYLATLFLPLSEYPRGYRRRS</sequence>
<evidence type="ECO:0000313" key="2">
    <source>
        <dbReference type="Proteomes" id="UP000007148"/>
    </source>
</evidence>
<organism evidence="1 2">
    <name type="scientific">Serendipita indica (strain DSM 11827)</name>
    <name type="common">Root endophyte fungus</name>
    <name type="synonym">Piriformospora indica</name>
    <dbReference type="NCBI Taxonomy" id="1109443"/>
    <lineage>
        <taxon>Eukaryota</taxon>
        <taxon>Fungi</taxon>
        <taxon>Dikarya</taxon>
        <taxon>Basidiomycota</taxon>
        <taxon>Agaricomycotina</taxon>
        <taxon>Agaricomycetes</taxon>
        <taxon>Sebacinales</taxon>
        <taxon>Serendipitaceae</taxon>
        <taxon>Serendipita</taxon>
    </lineage>
</organism>
<dbReference type="EMBL" id="CAFZ01001688">
    <property type="protein sequence ID" value="CCA77523.1"/>
    <property type="molecule type" value="Genomic_DNA"/>
</dbReference>
<evidence type="ECO:0000313" key="1">
    <source>
        <dbReference type="EMBL" id="CCA77523.1"/>
    </source>
</evidence>
<dbReference type="InParanoid" id="G4U1T0"/>
<comment type="caution">
    <text evidence="1">The sequence shown here is derived from an EMBL/GenBank/DDBJ whole genome shotgun (WGS) entry which is preliminary data.</text>
</comment>
<keyword evidence="2" id="KW-1185">Reference proteome</keyword>
<dbReference type="Proteomes" id="UP000007148">
    <property type="component" value="Unassembled WGS sequence"/>
</dbReference>
<accession>G4U1T0</accession>
<protein>
    <submittedName>
        <fullName evidence="1">Uncharacterized protein</fullName>
    </submittedName>
</protein>
<reference evidence="1 2" key="1">
    <citation type="journal article" date="2011" name="PLoS Pathog.">
        <title>Endophytic Life Strategies Decoded by Genome and Transcriptome Analyses of the Mutualistic Root Symbiont Piriformospora indica.</title>
        <authorList>
            <person name="Zuccaro A."/>
            <person name="Lahrmann U."/>
            <person name="Guldener U."/>
            <person name="Langen G."/>
            <person name="Pfiffi S."/>
            <person name="Biedenkopf D."/>
            <person name="Wong P."/>
            <person name="Samans B."/>
            <person name="Grimm C."/>
            <person name="Basiewicz M."/>
            <person name="Murat C."/>
            <person name="Martin F."/>
            <person name="Kogel K.H."/>
        </authorList>
    </citation>
    <scope>NUCLEOTIDE SEQUENCE [LARGE SCALE GENOMIC DNA]</scope>
    <source>
        <strain evidence="1 2">DSM 11827</strain>
    </source>
</reference>
<gene>
    <name evidence="1" type="ORF">PIIN_11500</name>
</gene>